<evidence type="ECO:0000313" key="2">
    <source>
        <dbReference type="EMBL" id="KAI3436567.1"/>
    </source>
</evidence>
<proteinExistence type="predicted"/>
<feature type="region of interest" description="Disordered" evidence="1">
    <location>
        <begin position="374"/>
        <end position="396"/>
    </location>
</feature>
<dbReference type="InterPro" id="IPR005331">
    <property type="entry name" value="Sulfotransferase"/>
</dbReference>
<feature type="compositionally biased region" description="Low complexity" evidence="1">
    <location>
        <begin position="374"/>
        <end position="390"/>
    </location>
</feature>
<protein>
    <recommendedName>
        <fullName evidence="4">Sulfotransferase</fullName>
    </recommendedName>
</protein>
<dbReference type="GO" id="GO:0016020">
    <property type="term" value="C:membrane"/>
    <property type="evidence" value="ECO:0007669"/>
    <property type="project" value="InterPro"/>
</dbReference>
<reference evidence="2" key="2">
    <citation type="submission" date="2020-11" db="EMBL/GenBank/DDBJ databases">
        <authorList>
            <person name="Cecchin M."/>
            <person name="Marcolungo L."/>
            <person name="Rossato M."/>
            <person name="Girolomoni L."/>
            <person name="Cosentino E."/>
            <person name="Cuine S."/>
            <person name="Li-Beisson Y."/>
            <person name="Delledonne M."/>
            <person name="Ballottari M."/>
        </authorList>
    </citation>
    <scope>NUCLEOTIDE SEQUENCE</scope>
    <source>
        <strain evidence="2">211/11P</strain>
        <tissue evidence="2">Whole cell</tissue>
    </source>
</reference>
<reference evidence="2" key="1">
    <citation type="journal article" date="2019" name="Plant J.">
        <title>Chlorella vulgaris genome assembly and annotation reveals the molecular basis for metabolic acclimation to high light conditions.</title>
        <authorList>
            <person name="Cecchin M."/>
            <person name="Marcolungo L."/>
            <person name="Rossato M."/>
            <person name="Girolomoni L."/>
            <person name="Cosentino E."/>
            <person name="Cuine S."/>
            <person name="Li-Beisson Y."/>
            <person name="Delledonne M."/>
            <person name="Ballottari M."/>
        </authorList>
    </citation>
    <scope>NUCLEOTIDE SEQUENCE</scope>
    <source>
        <strain evidence="2">211/11P</strain>
    </source>
</reference>
<dbReference type="GO" id="GO:0008146">
    <property type="term" value="F:sulfotransferase activity"/>
    <property type="evidence" value="ECO:0007669"/>
    <property type="project" value="InterPro"/>
</dbReference>
<comment type="caution">
    <text evidence="2">The sequence shown here is derived from an EMBL/GenBank/DDBJ whole genome shotgun (WGS) entry which is preliminary data.</text>
</comment>
<gene>
    <name evidence="2" type="ORF">D9Q98_005983</name>
</gene>
<name>A0A9D4TXV1_CHLVU</name>
<dbReference type="AlphaFoldDB" id="A0A9D4TXV1"/>
<keyword evidence="3" id="KW-1185">Reference proteome</keyword>
<sequence length="396" mass="42479">MSLLVVISKRQHGPAELPVGGVAVEAVGGRRQLGKAALSDASLVAAAGGGEASDLLALAAVPAGAGIWGFVEKAGPLDLRHWHANHSEWRQAQRQIWVEDRWRVTSTKSSSPPPQLPLLSPCQVFVNHLYKVVYLRHAKTASSSLLCHFSGCRAPPGAEAAGTAQLDTSFQPLEMLSEEAIEQLWRDYFVVTFVRNPYQRVVSSYRMMARQLARDGALAASFSWPRFSADPAAFADDCEADPRCQTKGREFVYTHINPQQPCVVSANGGWAADFIGRVEHLDEDLAAVLAELEKRRPAAAPPIKPLQQSLENVNGRPCNETGVKHTVAREQYCEPVQYYTGQHAASFLAIQQQYGADIQAFKFGAGGGGLAAGAAASGAADGNGGSSAAATRWHAR</sequence>
<dbReference type="Proteomes" id="UP001055712">
    <property type="component" value="Unassembled WGS sequence"/>
</dbReference>
<dbReference type="InterPro" id="IPR027417">
    <property type="entry name" value="P-loop_NTPase"/>
</dbReference>
<evidence type="ECO:0000256" key="1">
    <source>
        <dbReference type="SAM" id="MobiDB-lite"/>
    </source>
</evidence>
<evidence type="ECO:0000313" key="3">
    <source>
        <dbReference type="Proteomes" id="UP001055712"/>
    </source>
</evidence>
<dbReference type="OrthoDB" id="48731at2759"/>
<organism evidence="2 3">
    <name type="scientific">Chlorella vulgaris</name>
    <name type="common">Green alga</name>
    <dbReference type="NCBI Taxonomy" id="3077"/>
    <lineage>
        <taxon>Eukaryota</taxon>
        <taxon>Viridiplantae</taxon>
        <taxon>Chlorophyta</taxon>
        <taxon>core chlorophytes</taxon>
        <taxon>Trebouxiophyceae</taxon>
        <taxon>Chlorellales</taxon>
        <taxon>Chlorellaceae</taxon>
        <taxon>Chlorella clade</taxon>
        <taxon>Chlorella</taxon>
    </lineage>
</organism>
<evidence type="ECO:0008006" key="4">
    <source>
        <dbReference type="Google" id="ProtNLM"/>
    </source>
</evidence>
<accession>A0A9D4TXV1</accession>
<dbReference type="EMBL" id="SIDB01000002">
    <property type="protein sequence ID" value="KAI3436567.1"/>
    <property type="molecule type" value="Genomic_DNA"/>
</dbReference>
<dbReference type="Pfam" id="PF03567">
    <property type="entry name" value="Sulfotransfer_2"/>
    <property type="match status" value="1"/>
</dbReference>
<dbReference type="Gene3D" id="3.40.50.300">
    <property type="entry name" value="P-loop containing nucleotide triphosphate hydrolases"/>
    <property type="match status" value="1"/>
</dbReference>